<evidence type="ECO:0000313" key="3">
    <source>
        <dbReference type="Proteomes" id="UP000189670"/>
    </source>
</evidence>
<feature type="transmembrane region" description="Helical" evidence="1">
    <location>
        <begin position="26"/>
        <end position="44"/>
    </location>
</feature>
<dbReference type="AlphaFoldDB" id="A0A1V1NXX3"/>
<protein>
    <recommendedName>
        <fullName evidence="4">MAM domain-containing protein</fullName>
    </recommendedName>
</protein>
<organism evidence="2 3">
    <name type="scientific">Candidatus Magnetoglobus multicellularis str. Araruama</name>
    <dbReference type="NCBI Taxonomy" id="890399"/>
    <lineage>
        <taxon>Bacteria</taxon>
        <taxon>Pseudomonadati</taxon>
        <taxon>Thermodesulfobacteriota</taxon>
        <taxon>Desulfobacteria</taxon>
        <taxon>Desulfobacterales</taxon>
        <taxon>Desulfobacteraceae</taxon>
        <taxon>Candidatus Magnetoglobus</taxon>
    </lineage>
</organism>
<keyword evidence="1" id="KW-1133">Transmembrane helix</keyword>
<sequence>MDNIHNFHPLYTTNKNMEVKSMKQNMIIQIIICWVCMFFVMGHFHSTHAETIYSENFENGLGDWDNGEGIWQVGKAESGPGACYEGNNCSATVLNGKYDAYKDSRFKSPSIRLPEIKGNEEIYLRFWHWFSYSSHDKAYVQVKEYDDEAKQWNEWVTISDSIHQDSVVWSPLKLDLSSRAGKKIQFCLYHIAGRDSVGRSSESTGWYVDNIEINLYTPDINWRMKSFENGWEDFLSNRGIWEIGSPKSGPEQCYSGNNCAGTHLKGNYAAYTDSILISPVFKIPFLSVDQEAKIRFWHWFSYSSYDSGIIKIKILDEKSKWSEWIEISGSITGNSSVWVRKTLDITNYSGKKAILGFFIMLEEIQ</sequence>
<dbReference type="InterPro" id="IPR013320">
    <property type="entry name" value="ConA-like_dom_sf"/>
</dbReference>
<name>A0A1V1NXX3_9BACT</name>
<keyword evidence="1" id="KW-0812">Transmembrane</keyword>
<comment type="caution">
    <text evidence="2">The sequence shown here is derived from an EMBL/GenBank/DDBJ whole genome shotgun (WGS) entry which is preliminary data.</text>
</comment>
<evidence type="ECO:0000313" key="2">
    <source>
        <dbReference type="EMBL" id="ETR67430.1"/>
    </source>
</evidence>
<dbReference type="SUPFAM" id="SSF49899">
    <property type="entry name" value="Concanavalin A-like lectins/glucanases"/>
    <property type="match status" value="1"/>
</dbReference>
<accession>A0A1V1NXX3</accession>
<evidence type="ECO:0000256" key="1">
    <source>
        <dbReference type="SAM" id="Phobius"/>
    </source>
</evidence>
<dbReference type="EMBL" id="ATBP01001386">
    <property type="protein sequence ID" value="ETR67430.1"/>
    <property type="molecule type" value="Genomic_DNA"/>
</dbReference>
<dbReference type="Gene3D" id="2.60.120.200">
    <property type="match status" value="2"/>
</dbReference>
<gene>
    <name evidence="2" type="ORF">OMM_05138</name>
</gene>
<proteinExistence type="predicted"/>
<evidence type="ECO:0008006" key="4">
    <source>
        <dbReference type="Google" id="ProtNLM"/>
    </source>
</evidence>
<dbReference type="Proteomes" id="UP000189670">
    <property type="component" value="Unassembled WGS sequence"/>
</dbReference>
<keyword evidence="1" id="KW-0472">Membrane</keyword>
<reference evidence="3" key="1">
    <citation type="submission" date="2012-11" db="EMBL/GenBank/DDBJ databases">
        <authorList>
            <person name="Lucero-Rivera Y.E."/>
            <person name="Tovar-Ramirez D."/>
        </authorList>
    </citation>
    <scope>NUCLEOTIDE SEQUENCE [LARGE SCALE GENOMIC DNA]</scope>
    <source>
        <strain evidence="3">Araruama</strain>
    </source>
</reference>